<feature type="transmembrane region" description="Helical" evidence="2">
    <location>
        <begin position="198"/>
        <end position="216"/>
    </location>
</feature>
<keyword evidence="2" id="KW-0472">Membrane</keyword>
<dbReference type="Pfam" id="PF16357">
    <property type="entry name" value="PepSY_TM_like_2"/>
    <property type="match status" value="1"/>
</dbReference>
<dbReference type="EMBL" id="VCJR02000001">
    <property type="protein sequence ID" value="NHK27144.1"/>
    <property type="molecule type" value="Genomic_DNA"/>
</dbReference>
<keyword evidence="2" id="KW-1133">Transmembrane helix</keyword>
<reference evidence="3" key="1">
    <citation type="journal article" date="2014" name="Int. J. Syst. Evol. Microbiol.">
        <title>Complete genome sequence of Corynebacterium casei LMG S-19264T (=DSM 44701T), isolated from a smear-ripened cheese.</title>
        <authorList>
            <consortium name="US DOE Joint Genome Institute (JGI-PGF)"/>
            <person name="Walter F."/>
            <person name="Albersmeier A."/>
            <person name="Kalinowski J."/>
            <person name="Ruckert C."/>
        </authorList>
    </citation>
    <scope>NUCLEOTIDE SEQUENCE</scope>
    <source>
        <strain evidence="3">CGMCC 1.14984</strain>
    </source>
</reference>
<dbReference type="PANTHER" id="PTHR40115:SF1">
    <property type="entry name" value="INNER MEMBRANE PROTEIN WITH PEPSY TM HELIX"/>
    <property type="match status" value="1"/>
</dbReference>
<sequence>MTRVVSANAAGVTVRQGRKSRPPRKGRLMRLARIVHNYLSAFAFLMLILFALTGILLNHPQWFEGGYSASENAQTGALSQADLGRLENPITEDVEKLVRDRFRVIGQLEGVEDLGDEILIRFKGSKGRSFVTIDRSVGEVLVENERAGIVSAMNALHTGKDTGKAWRFVIDIAAIIILLLSLAGFLLFFMMRFRLGKSLLACGSSLALLAIAYVYFVY</sequence>
<reference evidence="3" key="3">
    <citation type="submission" date="2020-09" db="EMBL/GenBank/DDBJ databases">
        <authorList>
            <person name="Sun Q."/>
            <person name="Zhou Y."/>
        </authorList>
    </citation>
    <scope>NUCLEOTIDE SEQUENCE</scope>
    <source>
        <strain evidence="3">CGMCC 1.14984</strain>
    </source>
</reference>
<feature type="transmembrane region" description="Helical" evidence="2">
    <location>
        <begin position="34"/>
        <end position="57"/>
    </location>
</feature>
<accession>A0A8J3ETN6</accession>
<evidence type="ECO:0000313" key="4">
    <source>
        <dbReference type="EMBL" id="NHK27144.1"/>
    </source>
</evidence>
<evidence type="ECO:0000256" key="1">
    <source>
        <dbReference type="SAM" id="MobiDB-lite"/>
    </source>
</evidence>
<evidence type="ECO:0000256" key="2">
    <source>
        <dbReference type="SAM" id="Phobius"/>
    </source>
</evidence>
<keyword evidence="2" id="KW-0812">Transmembrane</keyword>
<feature type="transmembrane region" description="Helical" evidence="2">
    <location>
        <begin position="168"/>
        <end position="191"/>
    </location>
</feature>
<dbReference type="Proteomes" id="UP000818603">
    <property type="component" value="Unassembled WGS sequence"/>
</dbReference>
<dbReference type="EMBL" id="BMGZ01000001">
    <property type="protein sequence ID" value="GGH94533.1"/>
    <property type="molecule type" value="Genomic_DNA"/>
</dbReference>
<dbReference type="InterPro" id="IPR032307">
    <property type="entry name" value="PepSY_TM-like_2"/>
</dbReference>
<evidence type="ECO:0000313" key="5">
    <source>
        <dbReference type="Proteomes" id="UP000621856"/>
    </source>
</evidence>
<name>A0A8J3ETN6_9PROT</name>
<keyword evidence="6" id="KW-1185">Reference proteome</keyword>
<dbReference type="Proteomes" id="UP000621856">
    <property type="component" value="Unassembled WGS sequence"/>
</dbReference>
<dbReference type="PANTHER" id="PTHR40115">
    <property type="entry name" value="INNER MEMBRANE PROTEIN WITH PEPSY TM HELIX"/>
    <property type="match status" value="1"/>
</dbReference>
<evidence type="ECO:0000313" key="3">
    <source>
        <dbReference type="EMBL" id="GGH94533.1"/>
    </source>
</evidence>
<dbReference type="AlphaFoldDB" id="A0A8J3ETN6"/>
<protein>
    <recommendedName>
        <fullName evidence="7">Peptidase</fullName>
    </recommendedName>
</protein>
<dbReference type="RefSeq" id="WP_155137895.1">
    <property type="nucleotide sequence ID" value="NZ_BMGZ01000001.1"/>
</dbReference>
<comment type="caution">
    <text evidence="3">The sequence shown here is derived from an EMBL/GenBank/DDBJ whole genome shotgun (WGS) entry which is preliminary data.</text>
</comment>
<reference evidence="4 6" key="2">
    <citation type="submission" date="2020-02" db="EMBL/GenBank/DDBJ databases">
        <title>Genome sequence of Parvularcula flava strain NH6-79.</title>
        <authorList>
            <person name="Abdul Karim M.H."/>
            <person name="Lam M.Q."/>
            <person name="Chen S.J."/>
            <person name="Yahya A."/>
            <person name="Shahir S."/>
            <person name="Shamsir M.S."/>
            <person name="Chong C.S."/>
        </authorList>
    </citation>
    <scope>NUCLEOTIDE SEQUENCE [LARGE SCALE GENOMIC DNA]</scope>
    <source>
        <strain evidence="4 6">NH6-79</strain>
    </source>
</reference>
<evidence type="ECO:0008006" key="7">
    <source>
        <dbReference type="Google" id="ProtNLM"/>
    </source>
</evidence>
<evidence type="ECO:0000313" key="6">
    <source>
        <dbReference type="Proteomes" id="UP000818603"/>
    </source>
</evidence>
<gene>
    <name evidence="4" type="ORF">FF098_004415</name>
    <name evidence="3" type="ORF">GCM10011355_08940</name>
</gene>
<organism evidence="3 5">
    <name type="scientific">Aquisalinus luteolus</name>
    <dbReference type="NCBI Taxonomy" id="1566827"/>
    <lineage>
        <taxon>Bacteria</taxon>
        <taxon>Pseudomonadati</taxon>
        <taxon>Pseudomonadota</taxon>
        <taxon>Alphaproteobacteria</taxon>
        <taxon>Parvularculales</taxon>
        <taxon>Parvularculaceae</taxon>
        <taxon>Aquisalinus</taxon>
    </lineage>
</organism>
<feature type="region of interest" description="Disordered" evidence="1">
    <location>
        <begin position="1"/>
        <end position="24"/>
    </location>
</feature>
<proteinExistence type="predicted"/>